<sequence length="120" mass="13540">MLNRFAKKTAQSVIQTSSNTSRSLHTNPVYDYKGAWKTYKGAKMQAFALGLVACVLGPLWVWKAEHDDIRTVYVFDGKPVFAKLRPKLYAWKSDCLDCGLFDKDCAAMCKQIQDAKKKGL</sequence>
<dbReference type="AlphaFoldDB" id="D2V2A9"/>
<dbReference type="VEuPathDB" id="AmoebaDB:NAEGRDRAFT_78265"/>
<dbReference type="OrthoDB" id="10248263at2759"/>
<proteinExistence type="predicted"/>
<dbReference type="EMBL" id="GG738849">
    <property type="protein sequence ID" value="EFC48868.1"/>
    <property type="molecule type" value="Genomic_DNA"/>
</dbReference>
<protein>
    <submittedName>
        <fullName evidence="2">Uncharacterized protein</fullName>
    </submittedName>
</protein>
<keyword evidence="1" id="KW-0472">Membrane</keyword>
<accession>D2V2A9</accession>
<keyword evidence="1" id="KW-1133">Transmembrane helix</keyword>
<dbReference type="KEGG" id="ngr:NAEGRDRAFT_78265"/>
<organism evidence="3">
    <name type="scientific">Naegleria gruberi</name>
    <name type="common">Amoeba</name>
    <dbReference type="NCBI Taxonomy" id="5762"/>
    <lineage>
        <taxon>Eukaryota</taxon>
        <taxon>Discoba</taxon>
        <taxon>Heterolobosea</taxon>
        <taxon>Tetramitia</taxon>
        <taxon>Eutetramitia</taxon>
        <taxon>Vahlkampfiidae</taxon>
        <taxon>Naegleria</taxon>
    </lineage>
</organism>
<reference evidence="2 3" key="1">
    <citation type="journal article" date="2010" name="Cell">
        <title>The genome of Naegleria gruberi illuminates early eukaryotic versatility.</title>
        <authorList>
            <person name="Fritz-Laylin L.K."/>
            <person name="Prochnik S.E."/>
            <person name="Ginger M.L."/>
            <person name="Dacks J.B."/>
            <person name="Carpenter M.L."/>
            <person name="Field M.C."/>
            <person name="Kuo A."/>
            <person name="Paredez A."/>
            <person name="Chapman J."/>
            <person name="Pham J."/>
            <person name="Shu S."/>
            <person name="Neupane R."/>
            <person name="Cipriano M."/>
            <person name="Mancuso J."/>
            <person name="Tu H."/>
            <person name="Salamov A."/>
            <person name="Lindquist E."/>
            <person name="Shapiro H."/>
            <person name="Lucas S."/>
            <person name="Grigoriev I.V."/>
            <person name="Cande W.Z."/>
            <person name="Fulton C."/>
            <person name="Rokhsar D.S."/>
            <person name="Dawson S.C."/>
        </authorList>
    </citation>
    <scope>NUCLEOTIDE SEQUENCE [LARGE SCALE GENOMIC DNA]</scope>
    <source>
        <strain evidence="2 3">NEG-M</strain>
    </source>
</reference>
<evidence type="ECO:0000313" key="2">
    <source>
        <dbReference type="EMBL" id="EFC48868.1"/>
    </source>
</evidence>
<dbReference type="GeneID" id="8864053"/>
<evidence type="ECO:0000256" key="1">
    <source>
        <dbReference type="SAM" id="Phobius"/>
    </source>
</evidence>
<dbReference type="RefSeq" id="XP_002681612.1">
    <property type="nucleotide sequence ID" value="XM_002681566.1"/>
</dbReference>
<feature type="transmembrane region" description="Helical" evidence="1">
    <location>
        <begin position="46"/>
        <end position="62"/>
    </location>
</feature>
<dbReference type="InParanoid" id="D2V2A9"/>
<name>D2V2A9_NAEGR</name>
<keyword evidence="1" id="KW-0812">Transmembrane</keyword>
<keyword evidence="3" id="KW-1185">Reference proteome</keyword>
<dbReference type="OMA" id="YDYKGAW"/>
<gene>
    <name evidence="2" type="ORF">NAEGRDRAFT_78265</name>
</gene>
<evidence type="ECO:0000313" key="3">
    <source>
        <dbReference type="Proteomes" id="UP000006671"/>
    </source>
</evidence>
<dbReference type="Proteomes" id="UP000006671">
    <property type="component" value="Unassembled WGS sequence"/>
</dbReference>